<proteinExistence type="predicted"/>
<evidence type="ECO:0008006" key="3">
    <source>
        <dbReference type="Google" id="ProtNLM"/>
    </source>
</evidence>
<organism evidence="1 2">
    <name type="scientific">Deinococcus malanensis</name>
    <dbReference type="NCBI Taxonomy" id="1706855"/>
    <lineage>
        <taxon>Bacteria</taxon>
        <taxon>Thermotogati</taxon>
        <taxon>Deinococcota</taxon>
        <taxon>Deinococci</taxon>
        <taxon>Deinococcales</taxon>
        <taxon>Deinococcaceae</taxon>
        <taxon>Deinococcus</taxon>
    </lineage>
</organism>
<name>A0ABQ2ER92_9DEIO</name>
<dbReference type="Pfam" id="PF09939">
    <property type="entry name" value="DUF2171"/>
    <property type="match status" value="1"/>
</dbReference>
<reference evidence="2" key="1">
    <citation type="journal article" date="2019" name="Int. J. Syst. Evol. Microbiol.">
        <title>The Global Catalogue of Microorganisms (GCM) 10K type strain sequencing project: providing services to taxonomists for standard genome sequencing and annotation.</title>
        <authorList>
            <consortium name="The Broad Institute Genomics Platform"/>
            <consortium name="The Broad Institute Genome Sequencing Center for Infectious Disease"/>
            <person name="Wu L."/>
            <person name="Ma J."/>
        </authorList>
    </citation>
    <scope>NUCLEOTIDE SEQUENCE [LARGE SCALE GENOMIC DNA]</scope>
    <source>
        <strain evidence="2">JCM 30331</strain>
    </source>
</reference>
<keyword evidence="2" id="KW-1185">Reference proteome</keyword>
<sequence>MTHSEHDQHPNLQPGMDVVCADGYVHGQVISTSGPYLQTTDPDGRAHHLPLSAVDRVDTQVHLKMTHQELINAL</sequence>
<dbReference type="InterPro" id="IPR018684">
    <property type="entry name" value="DUF2171"/>
</dbReference>
<gene>
    <name evidence="1" type="ORF">GCM10008955_09740</name>
</gene>
<dbReference type="EMBL" id="BMPP01000003">
    <property type="protein sequence ID" value="GGK18375.1"/>
    <property type="molecule type" value="Genomic_DNA"/>
</dbReference>
<comment type="caution">
    <text evidence="1">The sequence shown here is derived from an EMBL/GenBank/DDBJ whole genome shotgun (WGS) entry which is preliminary data.</text>
</comment>
<dbReference type="Proteomes" id="UP000647587">
    <property type="component" value="Unassembled WGS sequence"/>
</dbReference>
<evidence type="ECO:0000313" key="2">
    <source>
        <dbReference type="Proteomes" id="UP000647587"/>
    </source>
</evidence>
<dbReference type="RefSeq" id="WP_189005089.1">
    <property type="nucleotide sequence ID" value="NZ_BMPP01000003.1"/>
</dbReference>
<evidence type="ECO:0000313" key="1">
    <source>
        <dbReference type="EMBL" id="GGK18375.1"/>
    </source>
</evidence>
<accession>A0ABQ2ER92</accession>
<protein>
    <recommendedName>
        <fullName evidence="3">DUF2171 domain-containing protein</fullName>
    </recommendedName>
</protein>